<accession>A0A7Y9H526</accession>
<organism evidence="1 2">
    <name type="scientific">Nocardioides cavernae</name>
    <dbReference type="NCBI Taxonomy" id="1921566"/>
    <lineage>
        <taxon>Bacteria</taxon>
        <taxon>Bacillati</taxon>
        <taxon>Actinomycetota</taxon>
        <taxon>Actinomycetes</taxon>
        <taxon>Propionibacteriales</taxon>
        <taxon>Nocardioidaceae</taxon>
        <taxon>Nocardioides</taxon>
    </lineage>
</organism>
<evidence type="ECO:0000313" key="1">
    <source>
        <dbReference type="EMBL" id="NYE38077.1"/>
    </source>
</evidence>
<dbReference type="InterPro" id="IPR019587">
    <property type="entry name" value="Polyketide_cyclase/dehydratase"/>
</dbReference>
<dbReference type="EMBL" id="JACCBW010000003">
    <property type="protein sequence ID" value="NYE38077.1"/>
    <property type="molecule type" value="Genomic_DNA"/>
</dbReference>
<proteinExistence type="predicted"/>
<reference evidence="1 2" key="1">
    <citation type="submission" date="2020-07" db="EMBL/GenBank/DDBJ databases">
        <authorList>
            <person name="Partida-Martinez L."/>
            <person name="Huntemann M."/>
            <person name="Clum A."/>
            <person name="Wang J."/>
            <person name="Palaniappan K."/>
            <person name="Ritter S."/>
            <person name="Chen I.-M."/>
            <person name="Stamatis D."/>
            <person name="Reddy T."/>
            <person name="O'Malley R."/>
            <person name="Daum C."/>
            <person name="Shapiro N."/>
            <person name="Ivanova N."/>
            <person name="Kyrpides N."/>
            <person name="Woyke T."/>
        </authorList>
    </citation>
    <scope>NUCLEOTIDE SEQUENCE [LARGE SCALE GENOMIC DNA]</scope>
    <source>
        <strain evidence="1 2">AT2.17</strain>
    </source>
</reference>
<dbReference type="SUPFAM" id="SSF55961">
    <property type="entry name" value="Bet v1-like"/>
    <property type="match status" value="1"/>
</dbReference>
<dbReference type="AlphaFoldDB" id="A0A7Y9H526"/>
<dbReference type="Gene3D" id="3.30.530.20">
    <property type="match status" value="1"/>
</dbReference>
<gene>
    <name evidence="1" type="ORF">F4692_003222</name>
</gene>
<reference evidence="1 2" key="2">
    <citation type="submission" date="2020-08" db="EMBL/GenBank/DDBJ databases">
        <title>The Agave Microbiome: Exploring the role of microbial communities in plant adaptations to desert environments.</title>
        <authorList>
            <person name="Partida-Martinez L.P."/>
        </authorList>
    </citation>
    <scope>NUCLEOTIDE SEQUENCE [LARGE SCALE GENOMIC DNA]</scope>
    <source>
        <strain evidence="1 2">AT2.17</strain>
    </source>
</reference>
<comment type="caution">
    <text evidence="1">The sequence shown here is derived from an EMBL/GenBank/DDBJ whole genome shotgun (WGS) entry which is preliminary data.</text>
</comment>
<keyword evidence="2" id="KW-1185">Reference proteome</keyword>
<name>A0A7Y9H526_9ACTN</name>
<evidence type="ECO:0000313" key="2">
    <source>
        <dbReference type="Proteomes" id="UP000549911"/>
    </source>
</evidence>
<protein>
    <recommendedName>
        <fullName evidence="3">SRPBCC family protein</fullName>
    </recommendedName>
</protein>
<evidence type="ECO:0008006" key="3">
    <source>
        <dbReference type="Google" id="ProtNLM"/>
    </source>
</evidence>
<dbReference type="Proteomes" id="UP000549911">
    <property type="component" value="Unassembled WGS sequence"/>
</dbReference>
<sequence>MLVEARGPAHADEVWRQFTDPDTWSTWAPLIQHVDADDPALVTGTTGRVHGPAGVAVDFRVTDLDADLRSWTWSVGRGPAAVRMDHHVLPAPGGGSRAVLRVAAPAAAVLQPYRVPAAGALRRLVGRTGGGDVAPDAVEAFDFAFAPAYALPARAFGVTPATTTVELGPQWLYVRYGPWRLVTPRSNIASTEVTGGFRWHRTAGPPHLSLTDRGVSFTTNGERALCLTFHEPVPAIDPTGAIRHPGATLAVADPERLAEALGLDAS</sequence>
<dbReference type="Pfam" id="PF10604">
    <property type="entry name" value="Polyketide_cyc2"/>
    <property type="match status" value="1"/>
</dbReference>
<dbReference type="InterPro" id="IPR023393">
    <property type="entry name" value="START-like_dom_sf"/>
</dbReference>
<dbReference type="RefSeq" id="WP_179620701.1">
    <property type="nucleotide sequence ID" value="NZ_JACCBW010000003.1"/>
</dbReference>